<dbReference type="STRING" id="29542.A6070_01320"/>
<evidence type="ECO:0000313" key="5">
    <source>
        <dbReference type="Proteomes" id="UP000182264"/>
    </source>
</evidence>
<dbReference type="PANTHER" id="PTHR30108">
    <property type="entry name" value="3-OCTAPRENYL-4-HYDROXYBENZOATE CARBOXY-LYASE-RELATED"/>
    <property type="match status" value="1"/>
</dbReference>
<dbReference type="InterPro" id="IPR048304">
    <property type="entry name" value="UbiD_Rift_dom"/>
</dbReference>
<feature type="domain" description="3-octaprenyl-4-hydroxybenzoate carboxy-lyase-like Rift-related" evidence="1">
    <location>
        <begin position="124"/>
        <end position="316"/>
    </location>
</feature>
<dbReference type="AlphaFoldDB" id="A0A1L3GFV5"/>
<dbReference type="Pfam" id="PF01977">
    <property type="entry name" value="UbiD"/>
    <property type="match status" value="1"/>
</dbReference>
<dbReference type="RefSeq" id="WP_072286709.1">
    <property type="nucleotide sequence ID" value="NZ_CP015455.1"/>
</dbReference>
<sequence>MGYRNLSACVRDLERTGQLVRIEAEVDSRLEVAAIQRRVCQAKGPALLFTRVRGCRFPMLANLFGTLQRTRFLFRDTLETVERLLRFGSDPVALLKNPRLWPGVLLSAGHLPPRTVRKAPVLACRTSIDQLPQLVCWPKDGGPFITLPLVYSESPDAPGFRHANLGMYRVQLAGNRYRVNREVGLHYQLHRGLGVHHAQALRQRQPLPVNIFVGGPPALTLAAIMPLPEDMPEICFAGLLGGRRMEMRPQTGRPAIAAQADFCICGTVLPGKTLPEGPFGDHLGYYSLQHDFPVLEVKAVYHRPDAIWPFTSVGRPPQEDSIFGAFIHQLTAPLIPRLVNGVRAVNAVDAAGVHPLLLAIGSERYTPYEPRRQPRELLTQAQALLGTGQLSLAKFLLIAAAEDANDLDVGNVAGFLRHLLERVDWRRDLHFQTRTSIDTLDYSGPALHQGSKVVIAACGPPIRTLPTALPSDMPLPSGYTAPRLILPGLLAIQAPPAASPRGEADARIEAFCASFDAGHPILRFPWIVLVDNSDFCARSLENFLWTAFTRSDPAIDLYGIEAKTQLKHWGCAGPLVLDARLKPHYPEPLQEDPATLRRIEDLAACGRPLHGIL</sequence>
<dbReference type="InterPro" id="IPR049383">
    <property type="entry name" value="UbiD-like_N"/>
</dbReference>
<dbReference type="GO" id="GO:0005737">
    <property type="term" value="C:cytoplasm"/>
    <property type="evidence" value="ECO:0007669"/>
    <property type="project" value="TreeGrafter"/>
</dbReference>
<dbReference type="EMBL" id="CP015518">
    <property type="protein sequence ID" value="APG24862.1"/>
    <property type="molecule type" value="Genomic_DNA"/>
</dbReference>
<dbReference type="InterPro" id="IPR002830">
    <property type="entry name" value="UbiD"/>
</dbReference>
<dbReference type="Gene3D" id="3.40.1670.10">
    <property type="entry name" value="UbiD C-terminal domain-like"/>
    <property type="match status" value="1"/>
</dbReference>
<dbReference type="KEGG" id="pace:A6070_01320"/>
<dbReference type="Proteomes" id="UP000182264">
    <property type="component" value="Chromosome"/>
</dbReference>
<keyword evidence="5" id="KW-1185">Reference proteome</keyword>
<evidence type="ECO:0000259" key="2">
    <source>
        <dbReference type="Pfam" id="PF20695"/>
    </source>
</evidence>
<feature type="domain" description="3-octaprenyl-4-hydroxybenzoate carboxy-lyase-like C-terminal" evidence="3">
    <location>
        <begin position="322"/>
        <end position="457"/>
    </location>
</feature>
<dbReference type="Pfam" id="PF20695">
    <property type="entry name" value="UbiD_N"/>
    <property type="match status" value="1"/>
</dbReference>
<dbReference type="SUPFAM" id="SSF143968">
    <property type="entry name" value="UbiD C-terminal domain-like"/>
    <property type="match status" value="2"/>
</dbReference>
<keyword evidence="4" id="KW-0456">Lyase</keyword>
<protein>
    <submittedName>
        <fullName evidence="4">3-octaprenyl-4-hydroxybenzoate carboxy-lyase</fullName>
    </submittedName>
</protein>
<gene>
    <name evidence="4" type="ORF">A7E75_07360</name>
</gene>
<evidence type="ECO:0000259" key="3">
    <source>
        <dbReference type="Pfam" id="PF20696"/>
    </source>
</evidence>
<name>A0A1L3GFV5_SYNAC</name>
<dbReference type="PANTHER" id="PTHR30108:SF7">
    <property type="entry name" value="3-POLYPRENYL-4-HYDROXYBENZOATE DECARBOXYLASE"/>
    <property type="match status" value="1"/>
</dbReference>
<evidence type="ECO:0000313" key="4">
    <source>
        <dbReference type="EMBL" id="APG24862.1"/>
    </source>
</evidence>
<accession>A0A1L3GFV5</accession>
<reference evidence="4 5" key="1">
    <citation type="journal article" date="2017" name="Genome Announc.">
        <title>Complete Genome Sequences of Two Acetylene-Fermenting Pelobacter acetylenicus Strains.</title>
        <authorList>
            <person name="Sutton J.M."/>
            <person name="Baesman S.M."/>
            <person name="Fierst J.L."/>
            <person name="Poret-Peterson A.T."/>
            <person name="Oremland R.S."/>
            <person name="Dunlap D.S."/>
            <person name="Akob D.M."/>
        </authorList>
    </citation>
    <scope>NUCLEOTIDE SEQUENCE [LARGE SCALE GENOMIC DNA]</scope>
    <source>
        <strain evidence="4 5">DSM 3247</strain>
    </source>
</reference>
<feature type="domain" description="3-octaprenyl-4-hydroxybenzoate carboxy-lyase-like N-terminal" evidence="2">
    <location>
        <begin position="11"/>
        <end position="85"/>
    </location>
</feature>
<dbReference type="GO" id="GO:0016831">
    <property type="term" value="F:carboxy-lyase activity"/>
    <property type="evidence" value="ECO:0007669"/>
    <property type="project" value="InterPro"/>
</dbReference>
<organism evidence="4 5">
    <name type="scientific">Syntrophotalea acetylenica</name>
    <name type="common">Pelobacter acetylenicus</name>
    <dbReference type="NCBI Taxonomy" id="29542"/>
    <lineage>
        <taxon>Bacteria</taxon>
        <taxon>Pseudomonadati</taxon>
        <taxon>Thermodesulfobacteriota</taxon>
        <taxon>Desulfuromonadia</taxon>
        <taxon>Desulfuromonadales</taxon>
        <taxon>Syntrophotaleaceae</taxon>
        <taxon>Syntrophotalea</taxon>
    </lineage>
</organism>
<dbReference type="Pfam" id="PF20696">
    <property type="entry name" value="UbiD_C"/>
    <property type="match status" value="1"/>
</dbReference>
<proteinExistence type="predicted"/>
<evidence type="ECO:0000259" key="1">
    <source>
        <dbReference type="Pfam" id="PF01977"/>
    </source>
</evidence>
<dbReference type="SUPFAM" id="SSF50475">
    <property type="entry name" value="FMN-binding split barrel"/>
    <property type="match status" value="1"/>
</dbReference>
<dbReference type="OrthoDB" id="9809841at2"/>
<dbReference type="InterPro" id="IPR049381">
    <property type="entry name" value="UbiD-like_C"/>
</dbReference>